<dbReference type="GO" id="GO:0003899">
    <property type="term" value="F:DNA-directed RNA polymerase activity"/>
    <property type="evidence" value="ECO:0007669"/>
    <property type="project" value="InterPro"/>
</dbReference>
<dbReference type="InterPro" id="IPR001222">
    <property type="entry name" value="Znf_TFIIS"/>
</dbReference>
<dbReference type="GO" id="GO:0001193">
    <property type="term" value="P:maintenance of transcriptional fidelity during transcription elongation by RNA polymerase II"/>
    <property type="evidence" value="ECO:0007669"/>
    <property type="project" value="TreeGrafter"/>
</dbReference>
<dbReference type="SUPFAM" id="SSF57783">
    <property type="entry name" value="Zinc beta-ribbon"/>
    <property type="match status" value="2"/>
</dbReference>
<keyword evidence="3" id="KW-0863">Zinc-finger</keyword>
<dbReference type="Pfam" id="PF01096">
    <property type="entry name" value="Zn_ribbon_TFIIS"/>
    <property type="match status" value="1"/>
</dbReference>
<dbReference type="InterPro" id="IPR001529">
    <property type="entry name" value="Zn_ribbon_RPB9"/>
</dbReference>
<evidence type="ECO:0000256" key="1">
    <source>
        <dbReference type="ARBA" id="ARBA00004604"/>
    </source>
</evidence>
<evidence type="ECO:0000256" key="5">
    <source>
        <dbReference type="ARBA" id="ARBA00023242"/>
    </source>
</evidence>
<evidence type="ECO:0000313" key="7">
    <source>
        <dbReference type="EMBL" id="CAD9704917.1"/>
    </source>
</evidence>
<feature type="domain" description="DNA-directed RNA polymerase II subunit RPB9-like zinc ribbon" evidence="6">
    <location>
        <begin position="43"/>
        <end position="98"/>
    </location>
</feature>
<accession>A0A7S2WTG1</accession>
<evidence type="ECO:0000256" key="2">
    <source>
        <dbReference type="ARBA" id="ARBA00022723"/>
    </source>
</evidence>
<reference evidence="7" key="1">
    <citation type="submission" date="2021-01" db="EMBL/GenBank/DDBJ databases">
        <authorList>
            <person name="Corre E."/>
            <person name="Pelletier E."/>
            <person name="Niang G."/>
            <person name="Scheremetjew M."/>
            <person name="Finn R."/>
            <person name="Kale V."/>
            <person name="Holt S."/>
            <person name="Cochrane G."/>
            <person name="Meng A."/>
            <person name="Brown T."/>
            <person name="Cohen L."/>
        </authorList>
    </citation>
    <scope>NUCLEOTIDE SEQUENCE</scope>
    <source>
        <strain evidence="7">CCMP1243</strain>
    </source>
</reference>
<name>A0A7S2WTG1_9STRA</name>
<evidence type="ECO:0000259" key="6">
    <source>
        <dbReference type="SMART" id="SM00661"/>
    </source>
</evidence>
<evidence type="ECO:0000256" key="4">
    <source>
        <dbReference type="ARBA" id="ARBA00022833"/>
    </source>
</evidence>
<dbReference type="PANTHER" id="PTHR11239:SF1">
    <property type="entry name" value="DNA-DIRECTED RNA POLYMERASE II SUBUNIT RPB9"/>
    <property type="match status" value="1"/>
</dbReference>
<dbReference type="GO" id="GO:0006283">
    <property type="term" value="P:transcription-coupled nucleotide-excision repair"/>
    <property type="evidence" value="ECO:0007669"/>
    <property type="project" value="TreeGrafter"/>
</dbReference>
<dbReference type="PANTHER" id="PTHR11239">
    <property type="entry name" value="DNA-DIRECTED RNA POLYMERASE"/>
    <property type="match status" value="1"/>
</dbReference>
<proteinExistence type="predicted"/>
<dbReference type="GO" id="GO:0008270">
    <property type="term" value="F:zinc ion binding"/>
    <property type="evidence" value="ECO:0007669"/>
    <property type="project" value="UniProtKB-KW"/>
</dbReference>
<protein>
    <recommendedName>
        <fullName evidence="6">DNA-directed RNA polymerase II subunit RPB9-like zinc ribbon domain-containing protein</fullName>
    </recommendedName>
</protein>
<keyword evidence="2" id="KW-0479">Metal-binding</keyword>
<keyword evidence="5" id="KW-0539">Nucleus</keyword>
<dbReference type="EMBL" id="HBHJ01025441">
    <property type="protein sequence ID" value="CAD9704917.1"/>
    <property type="molecule type" value="Transcribed_RNA"/>
</dbReference>
<sequence>MEDFIDEDQEERVGYGAMAVGAGGGMVVDGGAMVVDSRDPDRIFCPRCFNMWSPWEDRRLKTLMLKCNRCGYMEQADHTKPVHENYVVKQMKNILDNVSPAMGEDPTLHENAKSCSSCGGTQGVHFQADTGAKAESLKLVFVCKICGNKWMES</sequence>
<dbReference type="InterPro" id="IPR012164">
    <property type="entry name" value="Rpa12/Rpb9/Rpc10/TFS"/>
</dbReference>
<comment type="subcellular location">
    <subcellularLocation>
        <location evidence="1">Nucleus</location>
        <location evidence="1">Nucleolus</location>
    </subcellularLocation>
</comment>
<dbReference type="GO" id="GO:0005665">
    <property type="term" value="C:RNA polymerase II, core complex"/>
    <property type="evidence" value="ECO:0007669"/>
    <property type="project" value="TreeGrafter"/>
</dbReference>
<dbReference type="GO" id="GO:0005730">
    <property type="term" value="C:nucleolus"/>
    <property type="evidence" value="ECO:0007669"/>
    <property type="project" value="UniProtKB-SubCell"/>
</dbReference>
<dbReference type="GO" id="GO:0006367">
    <property type="term" value="P:transcription initiation at RNA polymerase II promoter"/>
    <property type="evidence" value="ECO:0007669"/>
    <property type="project" value="TreeGrafter"/>
</dbReference>
<keyword evidence="4" id="KW-0862">Zinc</keyword>
<evidence type="ECO:0000256" key="3">
    <source>
        <dbReference type="ARBA" id="ARBA00022771"/>
    </source>
</evidence>
<dbReference type="Gene3D" id="2.20.25.10">
    <property type="match status" value="2"/>
</dbReference>
<dbReference type="SMART" id="SM00661">
    <property type="entry name" value="RPOL9"/>
    <property type="match status" value="1"/>
</dbReference>
<gene>
    <name evidence="7" type="ORF">RMAR1173_LOCUS16767</name>
</gene>
<dbReference type="GO" id="GO:0003676">
    <property type="term" value="F:nucleic acid binding"/>
    <property type="evidence" value="ECO:0007669"/>
    <property type="project" value="InterPro"/>
</dbReference>
<dbReference type="AlphaFoldDB" id="A0A7S2WTG1"/>
<organism evidence="7">
    <name type="scientific">Rhizochromulina marina</name>
    <dbReference type="NCBI Taxonomy" id="1034831"/>
    <lineage>
        <taxon>Eukaryota</taxon>
        <taxon>Sar</taxon>
        <taxon>Stramenopiles</taxon>
        <taxon>Ochrophyta</taxon>
        <taxon>Dictyochophyceae</taxon>
        <taxon>Rhizochromulinales</taxon>
        <taxon>Rhizochromulina</taxon>
    </lineage>
</organism>